<dbReference type="RefSeq" id="XP_025427134.1">
    <property type="nucleotide sequence ID" value="XM_025570912.1"/>
</dbReference>
<dbReference type="Proteomes" id="UP000248349">
    <property type="component" value="Unassembled WGS sequence"/>
</dbReference>
<dbReference type="EMBL" id="KZ821269">
    <property type="protein sequence ID" value="PYH41152.1"/>
    <property type="molecule type" value="Genomic_DNA"/>
</dbReference>
<protein>
    <submittedName>
        <fullName evidence="1">Uncharacterized protein</fullName>
    </submittedName>
</protein>
<sequence length="246" mass="27611">MECEEADPTTQAEVDVLIFDYLLCTTINRLLCHGKAQAEGHRGDHQNMNWYLRTIDTMRRVLSESDNLTNDVRAKDRLLRFAVLFCCRYNLLQNGAAQATAPALIAHFLALHEGVGRNLTELKDAISAHLIMEAATEELGAAESQSTPRSEECIHHVQHALAKDTMAKGQQGYLRYFRPPRGLSLEMHLKNMSSILPAAQLAHAVIDYLVNMMKSLDPPILLQLERGKLDGLTREETRLLKARIGL</sequence>
<dbReference type="AlphaFoldDB" id="A0A319A0M7"/>
<evidence type="ECO:0000313" key="1">
    <source>
        <dbReference type="EMBL" id="PYH41152.1"/>
    </source>
</evidence>
<dbReference type="OrthoDB" id="4149149at2759"/>
<name>A0A319A0M7_9EURO</name>
<gene>
    <name evidence="1" type="ORF">BP01DRAFT_186981</name>
</gene>
<accession>A0A319A0M7</accession>
<dbReference type="GeneID" id="37072140"/>
<keyword evidence="2" id="KW-1185">Reference proteome</keyword>
<organism evidence="1 2">
    <name type="scientific">Aspergillus saccharolyticus JOP 1030-1</name>
    <dbReference type="NCBI Taxonomy" id="1450539"/>
    <lineage>
        <taxon>Eukaryota</taxon>
        <taxon>Fungi</taxon>
        <taxon>Dikarya</taxon>
        <taxon>Ascomycota</taxon>
        <taxon>Pezizomycotina</taxon>
        <taxon>Eurotiomycetes</taxon>
        <taxon>Eurotiomycetidae</taxon>
        <taxon>Eurotiales</taxon>
        <taxon>Aspergillaceae</taxon>
        <taxon>Aspergillus</taxon>
        <taxon>Aspergillus subgen. Circumdati</taxon>
    </lineage>
</organism>
<reference evidence="1 2" key="1">
    <citation type="submission" date="2016-12" db="EMBL/GenBank/DDBJ databases">
        <title>The genomes of Aspergillus section Nigri reveals drivers in fungal speciation.</title>
        <authorList>
            <consortium name="DOE Joint Genome Institute"/>
            <person name="Vesth T.C."/>
            <person name="Nybo J."/>
            <person name="Theobald S."/>
            <person name="Brandl J."/>
            <person name="Frisvad J.C."/>
            <person name="Nielsen K.F."/>
            <person name="Lyhne E.K."/>
            <person name="Kogle M.E."/>
            <person name="Kuo A."/>
            <person name="Riley R."/>
            <person name="Clum A."/>
            <person name="Nolan M."/>
            <person name="Lipzen A."/>
            <person name="Salamov A."/>
            <person name="Henrissat B."/>
            <person name="Wiebenga A."/>
            <person name="De Vries R.P."/>
            <person name="Grigoriev I.V."/>
            <person name="Mortensen U.H."/>
            <person name="Andersen M.R."/>
            <person name="Baker S.E."/>
        </authorList>
    </citation>
    <scope>NUCLEOTIDE SEQUENCE [LARGE SCALE GENOMIC DNA]</scope>
    <source>
        <strain evidence="1 2">JOP 1030-1</strain>
    </source>
</reference>
<evidence type="ECO:0000313" key="2">
    <source>
        <dbReference type="Proteomes" id="UP000248349"/>
    </source>
</evidence>
<proteinExistence type="predicted"/>